<comment type="caution">
    <text evidence="3">The sequence shown here is derived from an EMBL/GenBank/DDBJ whole genome shotgun (WGS) entry which is preliminary data.</text>
</comment>
<evidence type="ECO:0000313" key="4">
    <source>
        <dbReference type="Proteomes" id="UP000037386"/>
    </source>
</evidence>
<keyword evidence="2" id="KW-0812">Transmembrane</keyword>
<evidence type="ECO:0000256" key="2">
    <source>
        <dbReference type="SAM" id="Phobius"/>
    </source>
</evidence>
<feature type="transmembrane region" description="Helical" evidence="2">
    <location>
        <begin position="47"/>
        <end position="65"/>
    </location>
</feature>
<feature type="compositionally biased region" description="Basic residues" evidence="1">
    <location>
        <begin position="1"/>
        <end position="11"/>
    </location>
</feature>
<reference evidence="4" key="1">
    <citation type="submission" date="2015-05" db="EMBL/GenBank/DDBJ databases">
        <title>Draft genome sequence of 'Candidatus Phytoplasma Pruni' strain CX, a plant pathogenic bacterium.</title>
        <authorList>
            <person name="Lee I.-M."/>
            <person name="Bottner-Parker K.D."/>
            <person name="Shao J."/>
            <person name="Gundersen-Rindal D.E."/>
            <person name="Zhao Y."/>
            <person name="Davis R.E."/>
        </authorList>
    </citation>
    <scope>NUCLEOTIDE SEQUENCE [LARGE SCALE GENOMIC DNA]</scope>
    <source>
        <strain evidence="4">CX</strain>
    </source>
</reference>
<accession>A0A0M1N0X5</accession>
<gene>
    <name evidence="3" type="ORF">CPX_001411</name>
</gene>
<evidence type="ECO:0000256" key="1">
    <source>
        <dbReference type="SAM" id="MobiDB-lite"/>
    </source>
</evidence>
<keyword evidence="2" id="KW-0472">Membrane</keyword>
<dbReference type="STRING" id="479893.CPX_001411"/>
<protein>
    <submittedName>
        <fullName evidence="3">Uncharacterized protein</fullName>
    </submittedName>
</protein>
<dbReference type="Proteomes" id="UP000037386">
    <property type="component" value="Unassembled WGS sequence"/>
</dbReference>
<sequence>MNKIIKKKTKPNTHETNQNQEIKTMTNPKQENITIIPIKKRNLLKKIAYITIILHFILQVIIIYYDNKIPWLTTGINNSLELIKSLIPGGTK</sequence>
<feature type="region of interest" description="Disordered" evidence="1">
    <location>
        <begin position="1"/>
        <end position="22"/>
    </location>
</feature>
<name>A0A0M1N0X5_9MOLU</name>
<proteinExistence type="predicted"/>
<dbReference type="AlphaFoldDB" id="A0A0M1N0X5"/>
<dbReference type="RefSeq" id="WP_017193034.1">
    <property type="nucleotide sequence ID" value="NZ_LHCF01000003.1"/>
</dbReference>
<dbReference type="PATRIC" id="fig|479893.3.peg.195"/>
<dbReference type="EMBL" id="LHCF01000003">
    <property type="protein sequence ID" value="KOR75619.1"/>
    <property type="molecule type" value="Genomic_DNA"/>
</dbReference>
<evidence type="ECO:0000313" key="3">
    <source>
        <dbReference type="EMBL" id="KOR75619.1"/>
    </source>
</evidence>
<organism evidence="3 4">
    <name type="scientific">Candidatus Phytoplasma pruni</name>
    <dbReference type="NCBI Taxonomy" id="479893"/>
    <lineage>
        <taxon>Bacteria</taxon>
        <taxon>Bacillati</taxon>
        <taxon>Mycoplasmatota</taxon>
        <taxon>Mollicutes</taxon>
        <taxon>Acholeplasmatales</taxon>
        <taxon>Acholeplasmataceae</taxon>
        <taxon>Candidatus Phytoplasma</taxon>
        <taxon>16SrIII (X-disease group)</taxon>
    </lineage>
</organism>
<keyword evidence="2" id="KW-1133">Transmembrane helix</keyword>